<evidence type="ECO:0000256" key="6">
    <source>
        <dbReference type="SAM" id="Phobius"/>
    </source>
</evidence>
<feature type="transmembrane region" description="Helical" evidence="6">
    <location>
        <begin position="282"/>
        <end position="303"/>
    </location>
</feature>
<reference evidence="7 8" key="1">
    <citation type="submission" date="2018-06" db="EMBL/GenBank/DDBJ databases">
        <title>Complete genome of Desulfovibrio marinus P48SEP.</title>
        <authorList>
            <person name="Crispim J.S."/>
            <person name="Vidigal P.M.P."/>
            <person name="Silva L.C.F."/>
            <person name="Araujo L.C."/>
            <person name="Laguardia C.N."/>
            <person name="Dias R.S."/>
            <person name="Sousa M.P."/>
            <person name="Paula S.O."/>
            <person name="Silva C."/>
        </authorList>
    </citation>
    <scope>NUCLEOTIDE SEQUENCE [LARGE SCALE GENOMIC DNA]</scope>
    <source>
        <strain evidence="7 8">P48SEP</strain>
    </source>
</reference>
<keyword evidence="3 6" id="KW-0812">Transmembrane</keyword>
<feature type="transmembrane region" description="Helical" evidence="6">
    <location>
        <begin position="182"/>
        <end position="202"/>
    </location>
</feature>
<evidence type="ECO:0000256" key="1">
    <source>
        <dbReference type="ARBA" id="ARBA00004651"/>
    </source>
</evidence>
<feature type="transmembrane region" description="Helical" evidence="6">
    <location>
        <begin position="328"/>
        <end position="353"/>
    </location>
</feature>
<dbReference type="EMBL" id="QMIF01000012">
    <property type="protein sequence ID" value="TVM32068.1"/>
    <property type="molecule type" value="Genomic_DNA"/>
</dbReference>
<protein>
    <recommendedName>
        <fullName evidence="9">Membrane protein involved in the export of O-antigen and teichoic acid</fullName>
    </recommendedName>
</protein>
<comment type="subcellular location">
    <subcellularLocation>
        <location evidence="1">Cell membrane</location>
        <topology evidence="1">Multi-pass membrane protein</topology>
    </subcellularLocation>
</comment>
<gene>
    <name evidence="7" type="ORF">DQK91_16165</name>
</gene>
<dbReference type="Pfam" id="PF01943">
    <property type="entry name" value="Polysacc_synt"/>
    <property type="match status" value="1"/>
</dbReference>
<sequence length="449" mass="47940">MHAPRPRLPGAGLMTAAISESMRLARFKRLTSGESKGLHGGLLVLLDQGIVSGLSFLTGVLVARSSSKAEFGLYTLCLTILFMAQNVQQSLVSTPYTVFSPRRSQAERPFFTGSLVLMQLVLGAVLIALAYSAGGFLTGFEEYANLGPVLLCLCLALEFCLFKEFARQVNFSHGWNGHALRLDAVVFVLQCGVVGWLFLSGGLNPQRVFLAMGGACAAAVAYWLYGLRGRVRISRAHLRTDLNTIFSFGVWPFLAGITLLATNQSYPWFLTSFHGAQATGELAAVLGIINIINPLMLGIGNYLGPSIMRHYSEGGASALHRFVVKTTILLIACMAVFCVAMALLGGQLAAFVYGPGYAGVGPVIGLMSLGVAADVTSFGFRGGIMALEQPRRLLHINLVQLALCVGLAFALIPPYGKIGVGLTMALCNAAALGLRILAYRHAFSQRGRT</sequence>
<name>A0A6P1ZD01_9BACT</name>
<proteinExistence type="predicted"/>
<keyword evidence="4 6" id="KW-1133">Transmembrane helix</keyword>
<comment type="caution">
    <text evidence="7">The sequence shown here is derived from an EMBL/GenBank/DDBJ whole genome shotgun (WGS) entry which is preliminary data.</text>
</comment>
<dbReference type="OrthoDB" id="5519914at2"/>
<dbReference type="InterPro" id="IPR002797">
    <property type="entry name" value="Polysacc_synth"/>
</dbReference>
<evidence type="ECO:0000256" key="2">
    <source>
        <dbReference type="ARBA" id="ARBA00022475"/>
    </source>
</evidence>
<feature type="transmembrane region" description="Helical" evidence="6">
    <location>
        <begin position="208"/>
        <end position="225"/>
    </location>
</feature>
<feature type="transmembrane region" description="Helical" evidence="6">
    <location>
        <begin position="143"/>
        <end position="162"/>
    </location>
</feature>
<feature type="transmembrane region" description="Helical" evidence="6">
    <location>
        <begin position="245"/>
        <end position="262"/>
    </location>
</feature>
<feature type="transmembrane region" description="Helical" evidence="6">
    <location>
        <begin position="110"/>
        <end position="131"/>
    </location>
</feature>
<feature type="transmembrane region" description="Helical" evidence="6">
    <location>
        <begin position="418"/>
        <end position="438"/>
    </location>
</feature>
<evidence type="ECO:0000313" key="7">
    <source>
        <dbReference type="EMBL" id="TVM32068.1"/>
    </source>
</evidence>
<feature type="transmembrane region" description="Helical" evidence="6">
    <location>
        <begin position="392"/>
        <end position="412"/>
    </location>
</feature>
<dbReference type="PANTHER" id="PTHR30250:SF26">
    <property type="entry name" value="PSMA PROTEIN"/>
    <property type="match status" value="1"/>
</dbReference>
<evidence type="ECO:0000256" key="5">
    <source>
        <dbReference type="ARBA" id="ARBA00023136"/>
    </source>
</evidence>
<organism evidence="7 8">
    <name type="scientific">Oceanidesulfovibrio marinus</name>
    <dbReference type="NCBI Taxonomy" id="370038"/>
    <lineage>
        <taxon>Bacteria</taxon>
        <taxon>Pseudomonadati</taxon>
        <taxon>Thermodesulfobacteriota</taxon>
        <taxon>Desulfovibrionia</taxon>
        <taxon>Desulfovibrionales</taxon>
        <taxon>Desulfovibrionaceae</taxon>
        <taxon>Oceanidesulfovibrio</taxon>
    </lineage>
</organism>
<evidence type="ECO:0000313" key="8">
    <source>
        <dbReference type="Proteomes" id="UP000434052"/>
    </source>
</evidence>
<feature type="transmembrane region" description="Helical" evidence="6">
    <location>
        <begin position="359"/>
        <end position="380"/>
    </location>
</feature>
<dbReference type="GO" id="GO:0005886">
    <property type="term" value="C:plasma membrane"/>
    <property type="evidence" value="ECO:0007669"/>
    <property type="project" value="UniProtKB-SubCell"/>
</dbReference>
<dbReference type="AlphaFoldDB" id="A0A6P1ZD01"/>
<evidence type="ECO:0000256" key="3">
    <source>
        <dbReference type="ARBA" id="ARBA00022692"/>
    </source>
</evidence>
<keyword evidence="5 6" id="KW-0472">Membrane</keyword>
<evidence type="ECO:0000256" key="4">
    <source>
        <dbReference type="ARBA" id="ARBA00022989"/>
    </source>
</evidence>
<accession>A0A6P1ZD01</accession>
<evidence type="ECO:0008006" key="9">
    <source>
        <dbReference type="Google" id="ProtNLM"/>
    </source>
</evidence>
<dbReference type="Proteomes" id="UP000434052">
    <property type="component" value="Unassembled WGS sequence"/>
</dbReference>
<dbReference type="InterPro" id="IPR050833">
    <property type="entry name" value="Poly_Biosynth_Transport"/>
</dbReference>
<keyword evidence="2" id="KW-1003">Cell membrane</keyword>
<dbReference type="PANTHER" id="PTHR30250">
    <property type="entry name" value="PST FAMILY PREDICTED COLANIC ACID TRANSPORTER"/>
    <property type="match status" value="1"/>
</dbReference>